<dbReference type="InterPro" id="IPR050570">
    <property type="entry name" value="Cell_wall_metabolism_enzyme"/>
</dbReference>
<dbReference type="CDD" id="cd12797">
    <property type="entry name" value="M23_peptidase"/>
    <property type="match status" value="1"/>
</dbReference>
<dbReference type="STRING" id="1308866.J416_03076"/>
<dbReference type="RefSeq" id="WP_003464436.1">
    <property type="nucleotide sequence ID" value="NZ_APML01000012.1"/>
</dbReference>
<dbReference type="InterPro" id="IPR016047">
    <property type="entry name" value="M23ase_b-sheet_dom"/>
</dbReference>
<dbReference type="AlphaFoldDB" id="N4WP44"/>
<dbReference type="SUPFAM" id="SSF51261">
    <property type="entry name" value="Duplicated hybrid motif"/>
    <property type="match status" value="1"/>
</dbReference>
<feature type="domain" description="M23ase beta-sheet core" evidence="1">
    <location>
        <begin position="26"/>
        <end position="123"/>
    </location>
</feature>
<sequence>MAEFKGYRITSPYGNRTHPISGGADFHSGVDLVKSHQAPIHSFTSGTVLYAGFGQSGTGFGGYGNVVFIKDRNNRGLLYAHLDRIAVSNHQRVSEGEVIGYQGATGYVTGSHLHFEVRKQAESSPPYGYRSNESASTMDPIEYIQQRTSSSQLIESGDRGSDVEDIQQKLLRLGYALPTYGLMVYLGMKQSER</sequence>
<organism evidence="2 3">
    <name type="scientific">Gracilibacillus halophilus YIM-C55.5</name>
    <dbReference type="NCBI Taxonomy" id="1308866"/>
    <lineage>
        <taxon>Bacteria</taxon>
        <taxon>Bacillati</taxon>
        <taxon>Bacillota</taxon>
        <taxon>Bacilli</taxon>
        <taxon>Bacillales</taxon>
        <taxon>Bacillaceae</taxon>
        <taxon>Gracilibacillus</taxon>
    </lineage>
</organism>
<dbReference type="GO" id="GO:0004222">
    <property type="term" value="F:metalloendopeptidase activity"/>
    <property type="evidence" value="ECO:0007669"/>
    <property type="project" value="TreeGrafter"/>
</dbReference>
<dbReference type="PATRIC" id="fig|1308866.3.peg.624"/>
<dbReference type="PANTHER" id="PTHR21666:SF270">
    <property type="entry name" value="MUREIN HYDROLASE ACTIVATOR ENVC"/>
    <property type="match status" value="1"/>
</dbReference>
<dbReference type="EMBL" id="APML01000012">
    <property type="protein sequence ID" value="ENH97902.1"/>
    <property type="molecule type" value="Genomic_DNA"/>
</dbReference>
<proteinExistence type="predicted"/>
<keyword evidence="3" id="KW-1185">Reference proteome</keyword>
<evidence type="ECO:0000313" key="3">
    <source>
        <dbReference type="Proteomes" id="UP000012283"/>
    </source>
</evidence>
<evidence type="ECO:0000313" key="2">
    <source>
        <dbReference type="EMBL" id="ENH97902.1"/>
    </source>
</evidence>
<evidence type="ECO:0000259" key="1">
    <source>
        <dbReference type="Pfam" id="PF01551"/>
    </source>
</evidence>
<dbReference type="eggNOG" id="COG0739">
    <property type="taxonomic scope" value="Bacteria"/>
</dbReference>
<dbReference type="Gene3D" id="2.70.70.10">
    <property type="entry name" value="Glucose Permease (Domain IIA)"/>
    <property type="match status" value="1"/>
</dbReference>
<name>N4WP44_9BACI</name>
<dbReference type="Proteomes" id="UP000012283">
    <property type="component" value="Unassembled WGS sequence"/>
</dbReference>
<accession>N4WP44</accession>
<comment type="caution">
    <text evidence="2">The sequence shown here is derived from an EMBL/GenBank/DDBJ whole genome shotgun (WGS) entry which is preliminary data.</text>
</comment>
<dbReference type="PANTHER" id="PTHR21666">
    <property type="entry name" value="PEPTIDASE-RELATED"/>
    <property type="match status" value="1"/>
</dbReference>
<reference evidence="2 3" key="1">
    <citation type="submission" date="2013-03" db="EMBL/GenBank/DDBJ databases">
        <title>Draft genome sequence of Gracibacillus halophilus YIM-C55.5, a moderately halophilic and thermophilic organism from the Xiaochaidamu salt lake.</title>
        <authorList>
            <person name="Sugumar T."/>
            <person name="Polireddy D.R."/>
            <person name="Antony A."/>
            <person name="Madhava Y.R."/>
            <person name="Sivakumar N."/>
        </authorList>
    </citation>
    <scope>NUCLEOTIDE SEQUENCE [LARGE SCALE GENOMIC DNA]</scope>
    <source>
        <strain evidence="2 3">YIM-C55.5</strain>
    </source>
</reference>
<gene>
    <name evidence="2" type="ORF">J416_03076</name>
</gene>
<protein>
    <recommendedName>
        <fullName evidence="1">M23ase beta-sheet core domain-containing protein</fullName>
    </recommendedName>
</protein>
<dbReference type="InterPro" id="IPR011055">
    <property type="entry name" value="Dup_hybrid_motif"/>
</dbReference>
<dbReference type="Pfam" id="PF01551">
    <property type="entry name" value="Peptidase_M23"/>
    <property type="match status" value="1"/>
</dbReference>